<feature type="domain" description="DUF5714" evidence="1">
    <location>
        <begin position="44"/>
        <end position="210"/>
    </location>
</feature>
<dbReference type="AlphaFoldDB" id="A0A6N9TTZ8"/>
<dbReference type="Proteomes" id="UP000469346">
    <property type="component" value="Unassembled WGS sequence"/>
</dbReference>
<evidence type="ECO:0000313" key="3">
    <source>
        <dbReference type="Proteomes" id="UP000469346"/>
    </source>
</evidence>
<reference evidence="2 3" key="1">
    <citation type="submission" date="2020-02" db="EMBL/GenBank/DDBJ databases">
        <title>Comparative genomics of sulfur disproportionating microorganisms.</title>
        <authorList>
            <person name="Ward L.M."/>
            <person name="Bertran E."/>
            <person name="Johnston D.T."/>
        </authorList>
    </citation>
    <scope>NUCLEOTIDE SEQUENCE [LARGE SCALE GENOMIC DNA]</scope>
    <source>
        <strain evidence="2 3">DSM 100025</strain>
    </source>
</reference>
<accession>A0A6N9TTZ8</accession>
<dbReference type="Pfam" id="PF18978">
    <property type="entry name" value="DUF5714"/>
    <property type="match status" value="1"/>
</dbReference>
<evidence type="ECO:0000313" key="2">
    <source>
        <dbReference type="EMBL" id="NDY43573.1"/>
    </source>
</evidence>
<protein>
    <recommendedName>
        <fullName evidence="1">DUF5714 domain-containing protein</fullName>
    </recommendedName>
</protein>
<proteinExistence type="predicted"/>
<comment type="caution">
    <text evidence="2">The sequence shown here is derived from an EMBL/GenBank/DDBJ whole genome shotgun (WGS) entry which is preliminary data.</text>
</comment>
<dbReference type="InterPro" id="IPR043768">
    <property type="entry name" value="DUF5714"/>
</dbReference>
<keyword evidence="3" id="KW-1185">Reference proteome</keyword>
<organism evidence="2 3">
    <name type="scientific">Dissulfurirhabdus thermomarina</name>
    <dbReference type="NCBI Taxonomy" id="1765737"/>
    <lineage>
        <taxon>Bacteria</taxon>
        <taxon>Deltaproteobacteria</taxon>
        <taxon>Dissulfurirhabdaceae</taxon>
        <taxon>Dissulfurirhabdus</taxon>
    </lineage>
</organism>
<evidence type="ECO:0000259" key="1">
    <source>
        <dbReference type="Pfam" id="PF18978"/>
    </source>
</evidence>
<name>A0A6N9TTZ8_DISTH</name>
<sequence length="223" mass="23312">MTCTSCGRSFMGAIRCPGGHFVCDDCHDRAAIELATARYRADPSPDPVRLFQVVTDDPAVPMLGCHHAAIAALALVTALNTEGTVVIPPAAEAEILERVRRQAIGGYCGLTGVCGVIPAVGACFATLLGSKCGTRERQRRTMAVTAAAAAAVAGLTGPSCCKAYALKCIEVACRFLHAYFGVALPIPRTPACGHAERHPHGCRRGACPYYPASRDTPPLTPPP</sequence>
<gene>
    <name evidence="2" type="ORF">G3N55_12085</name>
</gene>
<dbReference type="EMBL" id="JAAGRR010000215">
    <property type="protein sequence ID" value="NDY43573.1"/>
    <property type="molecule type" value="Genomic_DNA"/>
</dbReference>
<dbReference type="RefSeq" id="WP_163299913.1">
    <property type="nucleotide sequence ID" value="NZ_JAAGRR010000215.1"/>
</dbReference>